<keyword evidence="1" id="KW-0393">Immunoglobulin domain</keyword>
<dbReference type="Ensembl" id="ENSSBOT00000057691.1">
    <property type="protein sequence ID" value="ENSSBOP00000040672.1"/>
    <property type="gene ID" value="ENSSBOG00000036376.1"/>
</dbReference>
<dbReference type="InterPro" id="IPR050199">
    <property type="entry name" value="IgHV"/>
</dbReference>
<dbReference type="GeneTree" id="ENSGT00940000169734"/>
<dbReference type="AlphaFoldDB" id="A0A2K6V936"/>
<feature type="region of interest" description="Disordered" evidence="2">
    <location>
        <begin position="30"/>
        <end position="54"/>
    </location>
</feature>
<dbReference type="InterPro" id="IPR013783">
    <property type="entry name" value="Ig-like_fold"/>
</dbReference>
<accession>A0A2K6V936</accession>
<evidence type="ECO:0000256" key="1">
    <source>
        <dbReference type="ARBA" id="ARBA00023319"/>
    </source>
</evidence>
<dbReference type="SUPFAM" id="SSF48726">
    <property type="entry name" value="Immunoglobulin"/>
    <property type="match status" value="1"/>
</dbReference>
<organism evidence="3 4">
    <name type="scientific">Saimiri boliviensis boliviensis</name>
    <name type="common">Bolivian squirrel monkey</name>
    <dbReference type="NCBI Taxonomy" id="39432"/>
    <lineage>
        <taxon>Eukaryota</taxon>
        <taxon>Metazoa</taxon>
        <taxon>Chordata</taxon>
        <taxon>Craniata</taxon>
        <taxon>Vertebrata</taxon>
        <taxon>Euteleostomi</taxon>
        <taxon>Mammalia</taxon>
        <taxon>Eutheria</taxon>
        <taxon>Euarchontoglires</taxon>
        <taxon>Primates</taxon>
        <taxon>Haplorrhini</taxon>
        <taxon>Platyrrhini</taxon>
        <taxon>Cebidae</taxon>
        <taxon>Saimiriinae</taxon>
        <taxon>Saimiri</taxon>
    </lineage>
</organism>
<feature type="compositionally biased region" description="Basic and acidic residues" evidence="2">
    <location>
        <begin position="45"/>
        <end position="54"/>
    </location>
</feature>
<reference evidence="3" key="2">
    <citation type="submission" date="2025-09" db="UniProtKB">
        <authorList>
            <consortium name="Ensembl"/>
        </authorList>
    </citation>
    <scope>IDENTIFICATION</scope>
</reference>
<protein>
    <recommendedName>
        <fullName evidence="5">Immunoglobulin V-set domain-containing protein</fullName>
    </recommendedName>
</protein>
<dbReference type="Proteomes" id="UP000233220">
    <property type="component" value="Unplaced"/>
</dbReference>
<sequence>TFSGHHVDWFHQAPGKGLQWVAHTRNKAQSHTTEYTASVKGRFTTSRDDSNNAL</sequence>
<dbReference type="InterPro" id="IPR036179">
    <property type="entry name" value="Ig-like_dom_sf"/>
</dbReference>
<dbReference type="PANTHER" id="PTHR23266">
    <property type="entry name" value="IMMUNOGLOBULIN HEAVY CHAIN"/>
    <property type="match status" value="1"/>
</dbReference>
<proteinExistence type="predicted"/>
<evidence type="ECO:0008006" key="5">
    <source>
        <dbReference type="Google" id="ProtNLM"/>
    </source>
</evidence>
<dbReference type="Gene3D" id="2.60.40.10">
    <property type="entry name" value="Immunoglobulins"/>
    <property type="match status" value="1"/>
</dbReference>
<evidence type="ECO:0000256" key="2">
    <source>
        <dbReference type="SAM" id="MobiDB-lite"/>
    </source>
</evidence>
<name>A0A2K6V936_SAIBB</name>
<reference evidence="3" key="1">
    <citation type="submission" date="2025-08" db="UniProtKB">
        <authorList>
            <consortium name="Ensembl"/>
        </authorList>
    </citation>
    <scope>IDENTIFICATION</scope>
</reference>
<keyword evidence="4" id="KW-1185">Reference proteome</keyword>
<evidence type="ECO:0000313" key="3">
    <source>
        <dbReference type="Ensembl" id="ENSSBOP00000040672.1"/>
    </source>
</evidence>
<evidence type="ECO:0000313" key="4">
    <source>
        <dbReference type="Proteomes" id="UP000233220"/>
    </source>
</evidence>